<organism evidence="6 7">
    <name type="scientific">Bombilactobacillus mellis</name>
    <dbReference type="NCBI Taxonomy" id="1218508"/>
    <lineage>
        <taxon>Bacteria</taxon>
        <taxon>Bacillati</taxon>
        <taxon>Bacillota</taxon>
        <taxon>Bacilli</taxon>
        <taxon>Lactobacillales</taxon>
        <taxon>Lactobacillaceae</taxon>
        <taxon>Bombilactobacillus</taxon>
    </lineage>
</organism>
<dbReference type="InterPro" id="IPR006145">
    <property type="entry name" value="PsdUridine_synth_RsuA/RluA"/>
</dbReference>
<dbReference type="InterPro" id="IPR020103">
    <property type="entry name" value="PsdUridine_synth_cat_dom_sf"/>
</dbReference>
<dbReference type="AlphaFoldDB" id="A0A0F4KSS2"/>
<comment type="caution">
    <text evidence="6">The sequence shown here is derived from an EMBL/GenBank/DDBJ whole genome shotgun (WGS) entry which is preliminary data.</text>
</comment>
<dbReference type="HOGENOM" id="CLU_016902_8_1_9"/>
<evidence type="ECO:0000256" key="2">
    <source>
        <dbReference type="ARBA" id="ARBA00010876"/>
    </source>
</evidence>
<evidence type="ECO:0000259" key="5">
    <source>
        <dbReference type="Pfam" id="PF00849"/>
    </source>
</evidence>
<dbReference type="GO" id="GO:0009982">
    <property type="term" value="F:pseudouridine synthase activity"/>
    <property type="evidence" value="ECO:0007669"/>
    <property type="project" value="InterPro"/>
</dbReference>
<evidence type="ECO:0000256" key="4">
    <source>
        <dbReference type="ARBA" id="ARBA00033164"/>
    </source>
</evidence>
<comment type="similarity">
    <text evidence="2">Belongs to the pseudouridine synthase RluA family.</text>
</comment>
<dbReference type="InterPro" id="IPR006224">
    <property type="entry name" value="PsdUridine_synth_RluA-like_CS"/>
</dbReference>
<keyword evidence="7" id="KW-1185">Reference proteome</keyword>
<evidence type="ECO:0000256" key="1">
    <source>
        <dbReference type="ARBA" id="ARBA00000073"/>
    </source>
</evidence>
<gene>
    <name evidence="6" type="ORF">JG29_05570</name>
</gene>
<dbReference type="Pfam" id="PF00849">
    <property type="entry name" value="PseudoU_synth_2"/>
    <property type="match status" value="1"/>
</dbReference>
<dbReference type="EMBL" id="JXBZ01000005">
    <property type="protein sequence ID" value="KJY49108.1"/>
    <property type="molecule type" value="Genomic_DNA"/>
</dbReference>
<accession>A0A0F4KSS2</accession>
<dbReference type="RefSeq" id="WP_045922416.1">
    <property type="nucleotide sequence ID" value="NZ_JBHTHW010000003.1"/>
</dbReference>
<dbReference type="PATRIC" id="fig|1218508.4.peg.572"/>
<dbReference type="PANTHER" id="PTHR21600">
    <property type="entry name" value="MITOCHONDRIAL RNA PSEUDOURIDINE SYNTHASE"/>
    <property type="match status" value="1"/>
</dbReference>
<proteinExistence type="inferred from homology"/>
<dbReference type="PROSITE" id="PS01129">
    <property type="entry name" value="PSI_RLU"/>
    <property type="match status" value="1"/>
</dbReference>
<dbReference type="PANTHER" id="PTHR21600:SF87">
    <property type="entry name" value="RNA PSEUDOURIDYLATE SYNTHASE DOMAIN-CONTAINING PROTEIN 1"/>
    <property type="match status" value="1"/>
</dbReference>
<evidence type="ECO:0000313" key="6">
    <source>
        <dbReference type="EMBL" id="KJY49108.1"/>
    </source>
</evidence>
<sequence>MFLERHFIIKDLPNPLTIRTALKKWYLPRKWQHKLRSQRRILINHQYRPFNTLLDNGDQVDFSLDLNFKNQNYLAAAQYDFSVCYENSDLLVINKPAGIKTHPNQPQENDTLFNQVRTYLGFNPLMIHRLDKMTSGLIMIGKNPLIIPIMNRQLSQKIMSRNYLAVTQYNPQAAHVGSIKRPLGHDLLDPRKRQITSQGLFAWTDYRIIQHNQKYALVQLQLHTGRTHQIRVHLQSIGMPILGDPLYGTTSTRMYLHAYQLKYQRPFSQDFQTVTISIPADFYQLTN</sequence>
<dbReference type="OrthoDB" id="9773999at2"/>
<reference evidence="6 7" key="1">
    <citation type="submission" date="2014-12" db="EMBL/GenBank/DDBJ databases">
        <title>Comparative genomics of the lactic acid bacteria isolated from the honey bee gut.</title>
        <authorList>
            <person name="Ellegaard K.M."/>
            <person name="Tamarit D."/>
            <person name="Javelind E."/>
            <person name="Olofsson T."/>
            <person name="Andersson S.G."/>
            <person name="Vasquez A."/>
        </authorList>
    </citation>
    <scope>NUCLEOTIDE SEQUENCE [LARGE SCALE GENOMIC DNA]</scope>
    <source>
        <strain evidence="6 7">Hon2</strain>
    </source>
</reference>
<evidence type="ECO:0000256" key="3">
    <source>
        <dbReference type="ARBA" id="ARBA00031870"/>
    </source>
</evidence>
<dbReference type="GO" id="GO:0140098">
    <property type="term" value="F:catalytic activity, acting on RNA"/>
    <property type="evidence" value="ECO:0007669"/>
    <property type="project" value="UniProtKB-ARBA"/>
</dbReference>
<dbReference type="STRING" id="1218508.JG29_05570"/>
<protein>
    <recommendedName>
        <fullName evidence="3">RNA pseudouridylate synthase</fullName>
    </recommendedName>
    <alternativeName>
        <fullName evidence="4">RNA-uridine isomerase</fullName>
    </alternativeName>
</protein>
<dbReference type="SUPFAM" id="SSF55120">
    <property type="entry name" value="Pseudouridine synthase"/>
    <property type="match status" value="1"/>
</dbReference>
<dbReference type="Proteomes" id="UP000033695">
    <property type="component" value="Unassembled WGS sequence"/>
</dbReference>
<feature type="domain" description="Pseudouridine synthase RsuA/RluA-like" evidence="5">
    <location>
        <begin position="89"/>
        <end position="236"/>
    </location>
</feature>
<dbReference type="GO" id="GO:0000455">
    <property type="term" value="P:enzyme-directed rRNA pseudouridine synthesis"/>
    <property type="evidence" value="ECO:0007669"/>
    <property type="project" value="TreeGrafter"/>
</dbReference>
<dbReference type="GO" id="GO:0003723">
    <property type="term" value="F:RNA binding"/>
    <property type="evidence" value="ECO:0007669"/>
    <property type="project" value="InterPro"/>
</dbReference>
<dbReference type="Gene3D" id="3.30.2350.10">
    <property type="entry name" value="Pseudouridine synthase"/>
    <property type="match status" value="1"/>
</dbReference>
<dbReference type="CDD" id="cd02869">
    <property type="entry name" value="PseudoU_synth_RluA_like"/>
    <property type="match status" value="1"/>
</dbReference>
<evidence type="ECO:0000313" key="7">
    <source>
        <dbReference type="Proteomes" id="UP000033695"/>
    </source>
</evidence>
<dbReference type="InterPro" id="IPR050188">
    <property type="entry name" value="RluA_PseudoU_synthase"/>
</dbReference>
<comment type="catalytic activity">
    <reaction evidence="1">
        <text>a uridine in RNA = a pseudouridine in RNA</text>
        <dbReference type="Rhea" id="RHEA:48348"/>
        <dbReference type="Rhea" id="RHEA-COMP:12068"/>
        <dbReference type="Rhea" id="RHEA-COMP:12069"/>
        <dbReference type="ChEBI" id="CHEBI:65314"/>
        <dbReference type="ChEBI" id="CHEBI:65315"/>
    </reaction>
</comment>
<name>A0A0F4KSS2_9LACO</name>